<keyword evidence="4" id="KW-1185">Reference proteome</keyword>
<keyword evidence="1" id="KW-0472">Membrane</keyword>
<dbReference type="EMBL" id="BMFC01000008">
    <property type="protein sequence ID" value="GGC11437.1"/>
    <property type="molecule type" value="Genomic_DNA"/>
</dbReference>
<feature type="transmembrane region" description="Helical" evidence="1">
    <location>
        <begin position="76"/>
        <end position="99"/>
    </location>
</feature>
<proteinExistence type="predicted"/>
<keyword evidence="1" id="KW-1133">Transmembrane helix</keyword>
<evidence type="ECO:0000259" key="2">
    <source>
        <dbReference type="Pfam" id="PF09990"/>
    </source>
</evidence>
<evidence type="ECO:0000313" key="4">
    <source>
        <dbReference type="Proteomes" id="UP000645462"/>
    </source>
</evidence>
<keyword evidence="1" id="KW-0812">Transmembrane</keyword>
<dbReference type="RefSeq" id="WP_188482866.1">
    <property type="nucleotide sequence ID" value="NZ_BMFC01000008.1"/>
</dbReference>
<reference evidence="4" key="1">
    <citation type="journal article" date="2019" name="Int. J. Syst. Evol. Microbiol.">
        <title>The Global Catalogue of Microorganisms (GCM) 10K type strain sequencing project: providing services to taxonomists for standard genome sequencing and annotation.</title>
        <authorList>
            <consortium name="The Broad Institute Genomics Platform"/>
            <consortium name="The Broad Institute Genome Sequencing Center for Infectious Disease"/>
            <person name="Wu L."/>
            <person name="Ma J."/>
        </authorList>
    </citation>
    <scope>NUCLEOTIDE SEQUENCE [LARGE SCALE GENOMIC DNA]</scope>
    <source>
        <strain evidence="4">CGMCC 1.12478</strain>
    </source>
</reference>
<dbReference type="Proteomes" id="UP000645462">
    <property type="component" value="Unassembled WGS sequence"/>
</dbReference>
<feature type="transmembrane region" description="Helical" evidence="1">
    <location>
        <begin position="106"/>
        <end position="123"/>
    </location>
</feature>
<feature type="domain" description="DUF2231" evidence="2">
    <location>
        <begin position="37"/>
        <end position="168"/>
    </location>
</feature>
<feature type="transmembrane region" description="Helical" evidence="1">
    <location>
        <begin position="44"/>
        <end position="64"/>
    </location>
</feature>
<protein>
    <recommendedName>
        <fullName evidence="2">DUF2231 domain-containing protein</fullName>
    </recommendedName>
</protein>
<organism evidence="3 4">
    <name type="scientific">Marivita lacus</name>
    <dbReference type="NCBI Taxonomy" id="1323742"/>
    <lineage>
        <taxon>Bacteria</taxon>
        <taxon>Pseudomonadati</taxon>
        <taxon>Pseudomonadota</taxon>
        <taxon>Alphaproteobacteria</taxon>
        <taxon>Rhodobacterales</taxon>
        <taxon>Roseobacteraceae</taxon>
        <taxon>Marivita</taxon>
    </lineage>
</organism>
<feature type="transmembrane region" description="Helical" evidence="1">
    <location>
        <begin position="135"/>
        <end position="155"/>
    </location>
</feature>
<name>A0ABQ1KXZ5_9RHOB</name>
<dbReference type="InterPro" id="IPR019251">
    <property type="entry name" value="DUF2231_TM"/>
</dbReference>
<gene>
    <name evidence="3" type="ORF">GCM10011363_30080</name>
</gene>
<accession>A0ABQ1KXZ5</accession>
<evidence type="ECO:0000256" key="1">
    <source>
        <dbReference type="SAM" id="Phobius"/>
    </source>
</evidence>
<sequence>MRAEKDPSAATPDHSAQTPVLDAVALHATGSAAALVGHPVHAMLVHFPIAFVVGSLGADVWWWFTGDAFWVRAGLWASGFAFLGGIAAAIAGTAELLLVKGIRIRVASWTHATAAMMLISILGTNWGFRLTGGEVLPHGLALSGLGVLFAVFAGWHGGKLVLDHGVSVMAAPKR</sequence>
<evidence type="ECO:0000313" key="3">
    <source>
        <dbReference type="EMBL" id="GGC11437.1"/>
    </source>
</evidence>
<comment type="caution">
    <text evidence="3">The sequence shown here is derived from an EMBL/GenBank/DDBJ whole genome shotgun (WGS) entry which is preliminary data.</text>
</comment>
<dbReference type="Pfam" id="PF09990">
    <property type="entry name" value="DUF2231"/>
    <property type="match status" value="1"/>
</dbReference>